<reference evidence="3 4" key="1">
    <citation type="submission" date="2024-10" db="EMBL/GenBank/DDBJ databases">
        <title>Updated reference genomes for cyclostephanoid diatoms.</title>
        <authorList>
            <person name="Roberts W.R."/>
            <person name="Alverson A.J."/>
        </authorList>
    </citation>
    <scope>NUCLEOTIDE SEQUENCE [LARGE SCALE GENOMIC DNA]</scope>
    <source>
        <strain evidence="3 4">AJA228-03</strain>
    </source>
</reference>
<dbReference type="SUPFAM" id="SSF143456">
    <property type="entry name" value="VC0467-like"/>
    <property type="match status" value="1"/>
</dbReference>
<dbReference type="EMBL" id="JALLPB020000314">
    <property type="protein sequence ID" value="KAL3810633.1"/>
    <property type="molecule type" value="Genomic_DNA"/>
</dbReference>
<proteinExistence type="predicted"/>
<dbReference type="PANTHER" id="PTHR31984">
    <property type="entry name" value="TRANSPORTER, PUTATIVE (DUF179)-RELATED"/>
    <property type="match status" value="1"/>
</dbReference>
<sequence length="687" mass="74288">MPNMKILFRSALLPLPLAAPGLDMAHAFSSYASTMSSPRLEVVGSVVPPTHARSSTLRPPSSSLLARTNDDNDDDDDSIFPDDNDEDGDWRAFRAMLVMSEGGGGGAVSSSSGIVEDARDRDDDGAGGSITVTYDDDGDLDGLGALYAEECLRVAPPAAAISRRSPPSSPSRWAYDSGGVIERGAVILGGVEQDYGFGLRQQYFHKAVILVLDHDENTFTKGIILNRPSDRMMEDDVNVGLKWRVWFGGDVQGLDSILPDIVCLHSLRNKEARDSSVTVIKDIQWTSFDNAKKLVNRGIASGPDDFWLFAGYAGWGSRQLSRELDRKSWYMCATDSQTLLKELARQGRGVDPRDAGLETWTLLMKMIGRGETASEHSHGFDDWMLKEWSQANLVKIDGGDTRLASIAAPPLGANYVMGGSVDKLMMDATKLALSKGIAAGIAAGSVLRASSADRSPFLLSKQELHHSLVLVLLEDEKVSLGCMLNHPSTKGCDLGGRSIPMRYGGDYAIKGQSPVMFFHCNEIILDSGLGAPVGDRSMGIYKCTQEEATIAISRGVAKARDFLVTSGICVWPKHSLSNDVERGVFEVVEPSRVEEVLAALQRQEILTKENLEMSLSAGQMAWQKAASLESSSNGTRASVPLTQGIGEGFDEEDETVVFNSEKKVSELANDALKKWVATFLLGAPTLV</sequence>
<feature type="signal peptide" evidence="2">
    <location>
        <begin position="1"/>
        <end position="27"/>
    </location>
</feature>
<feature type="compositionally biased region" description="Acidic residues" evidence="1">
    <location>
        <begin position="71"/>
        <end position="87"/>
    </location>
</feature>
<keyword evidence="4" id="KW-1185">Reference proteome</keyword>
<dbReference type="Gene3D" id="3.40.1740.10">
    <property type="entry name" value="VC0467-like"/>
    <property type="match status" value="2"/>
</dbReference>
<comment type="caution">
    <text evidence="3">The sequence shown here is derived from an EMBL/GenBank/DDBJ whole genome shotgun (WGS) entry which is preliminary data.</text>
</comment>
<dbReference type="Proteomes" id="UP001530377">
    <property type="component" value="Unassembled WGS sequence"/>
</dbReference>
<name>A0ABD3RCD3_9STRA</name>
<dbReference type="PANTHER" id="PTHR31984:SF17">
    <property type="entry name" value="TRANSCRIPTIONAL REGULATOR"/>
    <property type="match status" value="1"/>
</dbReference>
<protein>
    <submittedName>
        <fullName evidence="3">Uncharacterized protein</fullName>
    </submittedName>
</protein>
<evidence type="ECO:0000313" key="3">
    <source>
        <dbReference type="EMBL" id="KAL3810633.1"/>
    </source>
</evidence>
<accession>A0ABD3RCD3</accession>
<evidence type="ECO:0000256" key="1">
    <source>
        <dbReference type="SAM" id="MobiDB-lite"/>
    </source>
</evidence>
<evidence type="ECO:0000313" key="4">
    <source>
        <dbReference type="Proteomes" id="UP001530377"/>
    </source>
</evidence>
<dbReference type="InterPro" id="IPR003774">
    <property type="entry name" value="AlgH-like"/>
</dbReference>
<dbReference type="AlphaFoldDB" id="A0ABD3RCD3"/>
<organism evidence="3 4">
    <name type="scientific">Cyclostephanos tholiformis</name>
    <dbReference type="NCBI Taxonomy" id="382380"/>
    <lineage>
        <taxon>Eukaryota</taxon>
        <taxon>Sar</taxon>
        <taxon>Stramenopiles</taxon>
        <taxon>Ochrophyta</taxon>
        <taxon>Bacillariophyta</taxon>
        <taxon>Coscinodiscophyceae</taxon>
        <taxon>Thalassiosirophycidae</taxon>
        <taxon>Stephanodiscales</taxon>
        <taxon>Stephanodiscaceae</taxon>
        <taxon>Cyclostephanos</taxon>
    </lineage>
</organism>
<feature type="region of interest" description="Disordered" evidence="1">
    <location>
        <begin position="50"/>
        <end position="87"/>
    </location>
</feature>
<keyword evidence="2" id="KW-0732">Signal</keyword>
<dbReference type="Pfam" id="PF02622">
    <property type="entry name" value="DUF179"/>
    <property type="match status" value="1"/>
</dbReference>
<evidence type="ECO:0000256" key="2">
    <source>
        <dbReference type="SAM" id="SignalP"/>
    </source>
</evidence>
<feature type="chain" id="PRO_5044789185" evidence="2">
    <location>
        <begin position="28"/>
        <end position="687"/>
    </location>
</feature>
<feature type="compositionally biased region" description="Low complexity" evidence="1">
    <location>
        <begin position="52"/>
        <end position="67"/>
    </location>
</feature>
<gene>
    <name evidence="3" type="ORF">ACHAXA_008157</name>
</gene>